<gene>
    <name evidence="2" type="ORF">COX89_00515</name>
</gene>
<dbReference type="Pfam" id="PF02719">
    <property type="entry name" value="Polysacc_synt_2"/>
    <property type="match status" value="1"/>
</dbReference>
<dbReference type="EMBL" id="PFPC01000017">
    <property type="protein sequence ID" value="PIZ89634.1"/>
    <property type="molecule type" value="Genomic_DNA"/>
</dbReference>
<evidence type="ECO:0000313" key="3">
    <source>
        <dbReference type="Proteomes" id="UP000231538"/>
    </source>
</evidence>
<proteinExistence type="predicted"/>
<dbReference type="AlphaFoldDB" id="A0A2M7V0A0"/>
<evidence type="ECO:0000313" key="2">
    <source>
        <dbReference type="EMBL" id="PIZ89634.1"/>
    </source>
</evidence>
<organism evidence="2 3">
    <name type="scientific">Candidatus Nealsonbacteria bacterium CG_4_10_14_0_2_um_filter_37_10</name>
    <dbReference type="NCBI Taxonomy" id="1974679"/>
    <lineage>
        <taxon>Bacteria</taxon>
        <taxon>Candidatus Nealsoniibacteriota</taxon>
    </lineage>
</organism>
<dbReference type="InterPro" id="IPR051203">
    <property type="entry name" value="Polysaccharide_Synthase-Rel"/>
</dbReference>
<protein>
    <submittedName>
        <fullName evidence="2">Nucleoside-diphosphate sugar epimerase</fullName>
    </submittedName>
</protein>
<sequence>ACLLVLQAGAIGRGGEVLVLDMGKPIRILDLAREMIRLSGLEPDKDIPIVFTEPRPGEKFFEEILMAEEGVVSTQHQKIFMAKLARVDRDLLNSGLEKLKKQADSGDKETIIKILKELIPSYG</sequence>
<dbReference type="Gene3D" id="3.40.50.720">
    <property type="entry name" value="NAD(P)-binding Rossmann-like Domain"/>
    <property type="match status" value="1"/>
</dbReference>
<feature type="non-terminal residue" evidence="2">
    <location>
        <position position="1"/>
    </location>
</feature>
<feature type="domain" description="Polysaccharide biosynthesis protein CapD-like" evidence="1">
    <location>
        <begin position="1"/>
        <end position="83"/>
    </location>
</feature>
<dbReference type="Proteomes" id="UP000231538">
    <property type="component" value="Unassembled WGS sequence"/>
</dbReference>
<dbReference type="PANTHER" id="PTHR43318">
    <property type="entry name" value="UDP-N-ACETYLGLUCOSAMINE 4,6-DEHYDRATASE"/>
    <property type="match status" value="1"/>
</dbReference>
<name>A0A2M7V0A0_9BACT</name>
<dbReference type="InterPro" id="IPR003869">
    <property type="entry name" value="Polysac_CapD-like"/>
</dbReference>
<comment type="caution">
    <text evidence="2">The sequence shown here is derived from an EMBL/GenBank/DDBJ whole genome shotgun (WGS) entry which is preliminary data.</text>
</comment>
<reference evidence="3" key="1">
    <citation type="submission" date="2017-09" db="EMBL/GenBank/DDBJ databases">
        <title>Depth-based differentiation of microbial function through sediment-hosted aquifers and enrichment of novel symbionts in the deep terrestrial subsurface.</title>
        <authorList>
            <person name="Probst A.J."/>
            <person name="Ladd B."/>
            <person name="Jarett J.K."/>
            <person name="Geller-Mcgrath D.E."/>
            <person name="Sieber C.M.K."/>
            <person name="Emerson J.B."/>
            <person name="Anantharaman K."/>
            <person name="Thomas B.C."/>
            <person name="Malmstrom R."/>
            <person name="Stieglmeier M."/>
            <person name="Klingl A."/>
            <person name="Woyke T."/>
            <person name="Ryan C.M."/>
            <person name="Banfield J.F."/>
        </authorList>
    </citation>
    <scope>NUCLEOTIDE SEQUENCE [LARGE SCALE GENOMIC DNA]</scope>
</reference>
<accession>A0A2M7V0A0</accession>
<evidence type="ECO:0000259" key="1">
    <source>
        <dbReference type="Pfam" id="PF02719"/>
    </source>
</evidence>
<dbReference type="PANTHER" id="PTHR43318:SF1">
    <property type="entry name" value="POLYSACCHARIDE BIOSYNTHESIS PROTEIN EPSC-RELATED"/>
    <property type="match status" value="1"/>
</dbReference>